<evidence type="ECO:0000313" key="10">
    <source>
        <dbReference type="Proteomes" id="UP000695022"/>
    </source>
</evidence>
<evidence type="ECO:0000313" key="11">
    <source>
        <dbReference type="RefSeq" id="XP_014680895.1"/>
    </source>
</evidence>
<dbReference type="PANTHER" id="PTHR13208:SF2">
    <property type="entry name" value="MEDIATOR OF RNA POLYMERASE II TRANSCRIPTION SUBUNIT 4"/>
    <property type="match status" value="1"/>
</dbReference>
<comment type="function">
    <text evidence="8">Component of the Mediator complex, a coactivator involved in the regulated transcription of nearly all RNA polymerase II-dependent genes. Mediator functions as a bridge to convey information from gene-specific regulatory proteins to the basal RNA polymerase II transcription machinery. Mediator is recruited to promoters by direct interactions with regulatory proteins and serves as a scaffold for the assembly of a functional preinitiation complex with RNA polymerase II and the general transcription factors.</text>
</comment>
<feature type="compositionally biased region" description="Low complexity" evidence="9">
    <location>
        <begin position="184"/>
        <end position="196"/>
    </location>
</feature>
<keyword evidence="6 8" id="KW-0539">Nucleus</keyword>
<feature type="compositionally biased region" description="Low complexity" evidence="9">
    <location>
        <begin position="237"/>
        <end position="249"/>
    </location>
</feature>
<proteinExistence type="inferred from homology"/>
<evidence type="ECO:0000256" key="8">
    <source>
        <dbReference type="RuleBase" id="RU364141"/>
    </source>
</evidence>
<evidence type="ECO:0000256" key="2">
    <source>
        <dbReference type="ARBA" id="ARBA00009626"/>
    </source>
</evidence>
<evidence type="ECO:0000256" key="4">
    <source>
        <dbReference type="ARBA" id="ARBA00023015"/>
    </source>
</evidence>
<feature type="region of interest" description="Disordered" evidence="9">
    <location>
        <begin position="184"/>
        <end position="249"/>
    </location>
</feature>
<accession>A0ABM1F8X4</accession>
<gene>
    <name evidence="11" type="primary">LOC106820834</name>
    <name evidence="8" type="synonym">MED4</name>
</gene>
<comment type="subunit">
    <text evidence="8">Component of the Mediator complex.</text>
</comment>
<evidence type="ECO:0000256" key="1">
    <source>
        <dbReference type="ARBA" id="ARBA00004123"/>
    </source>
</evidence>
<dbReference type="GeneID" id="106820834"/>
<evidence type="ECO:0000256" key="5">
    <source>
        <dbReference type="ARBA" id="ARBA00023163"/>
    </source>
</evidence>
<keyword evidence="8" id="KW-0010">Activator</keyword>
<dbReference type="Pfam" id="PF10018">
    <property type="entry name" value="Med4"/>
    <property type="match status" value="1"/>
</dbReference>
<evidence type="ECO:0000256" key="6">
    <source>
        <dbReference type="ARBA" id="ARBA00023242"/>
    </source>
</evidence>
<dbReference type="RefSeq" id="XP_014680895.1">
    <property type="nucleotide sequence ID" value="XM_014825409.1"/>
</dbReference>
<name>A0ABM1F8X4_PRICU</name>
<keyword evidence="5 8" id="KW-0804">Transcription</keyword>
<keyword evidence="10" id="KW-1185">Reference proteome</keyword>
<evidence type="ECO:0000256" key="7">
    <source>
        <dbReference type="ARBA" id="ARBA00031257"/>
    </source>
</evidence>
<sequence length="249" mass="27227">MAAPSTKAVLLSLVDDVEIITKELFESIASSKQQKATGLGGTEDYHQLTELLVQKDQELKDALNLAGEQAVIQKKIDSLKAESFKRDQDIRKLQQQLKEAEHVLSTAIYQAKQKLISIQKATKNQVPSEELIKYAHRISASNAVAAPLTWQPGDPRRPYPQDIEMRLGFLGRQSDLPINGQMLQAQSQASQGSSLSWQPPPEIAPMVSQVAINQSAMSVDSKGHNKENEGDEVEVMSTDSSSSSSSESG</sequence>
<dbReference type="PANTHER" id="PTHR13208">
    <property type="entry name" value="MEDIATOR OF RNA POLYMERASE II TRANSCRIPTION SUBUNIT 4"/>
    <property type="match status" value="1"/>
</dbReference>
<dbReference type="InterPro" id="IPR019258">
    <property type="entry name" value="Mediator_Med4"/>
</dbReference>
<dbReference type="Proteomes" id="UP000695022">
    <property type="component" value="Unplaced"/>
</dbReference>
<comment type="similarity">
    <text evidence="2 8">Belongs to the Mediator complex subunit 4 family.</text>
</comment>
<protein>
    <recommendedName>
        <fullName evidence="3 8">Mediator of RNA polymerase II transcription subunit 4</fullName>
    </recommendedName>
    <alternativeName>
        <fullName evidence="7 8">Mediator complex subunit 4</fullName>
    </alternativeName>
</protein>
<comment type="subcellular location">
    <subcellularLocation>
        <location evidence="1 8">Nucleus</location>
    </subcellularLocation>
</comment>
<evidence type="ECO:0000256" key="9">
    <source>
        <dbReference type="SAM" id="MobiDB-lite"/>
    </source>
</evidence>
<organism evidence="10 11">
    <name type="scientific">Priapulus caudatus</name>
    <name type="common">Priapulid worm</name>
    <dbReference type="NCBI Taxonomy" id="37621"/>
    <lineage>
        <taxon>Eukaryota</taxon>
        <taxon>Metazoa</taxon>
        <taxon>Ecdysozoa</taxon>
        <taxon>Scalidophora</taxon>
        <taxon>Priapulida</taxon>
        <taxon>Priapulimorpha</taxon>
        <taxon>Priapulimorphida</taxon>
        <taxon>Priapulidae</taxon>
        <taxon>Priapulus</taxon>
    </lineage>
</organism>
<reference evidence="11" key="1">
    <citation type="submission" date="2025-08" db="UniProtKB">
        <authorList>
            <consortium name="RefSeq"/>
        </authorList>
    </citation>
    <scope>IDENTIFICATION</scope>
</reference>
<keyword evidence="4 8" id="KW-0805">Transcription regulation</keyword>
<evidence type="ECO:0000256" key="3">
    <source>
        <dbReference type="ARBA" id="ARBA00020629"/>
    </source>
</evidence>